<comment type="subcellular location">
    <subcellularLocation>
        <location evidence="1">Cell membrane</location>
        <topology evidence="1">Multi-pass membrane protein</topology>
    </subcellularLocation>
</comment>
<reference evidence="16 17" key="1">
    <citation type="submission" date="2018-06" db="EMBL/GenBank/DDBJ databases">
        <title>Flavobacterium sp IMCC34762, genome.</title>
        <authorList>
            <person name="Joung Y."/>
            <person name="Cho J."/>
            <person name="Song J."/>
        </authorList>
    </citation>
    <scope>NUCLEOTIDE SEQUENCE [LARGE SCALE GENOMIC DNA]</scope>
    <source>
        <strain evidence="16 17">IMCC34762</strain>
    </source>
</reference>
<keyword evidence="17" id="KW-1185">Reference proteome</keyword>
<evidence type="ECO:0000256" key="5">
    <source>
        <dbReference type="ARBA" id="ARBA00022475"/>
    </source>
</evidence>
<evidence type="ECO:0000256" key="13">
    <source>
        <dbReference type="ARBA" id="ARBA00047540"/>
    </source>
</evidence>
<dbReference type="GO" id="GO:0006629">
    <property type="term" value="P:lipid metabolic process"/>
    <property type="evidence" value="ECO:0007669"/>
    <property type="project" value="UniProtKB-KW"/>
</dbReference>
<accession>A0A2W7TRD3</accession>
<feature type="transmembrane region" description="Helical" evidence="14">
    <location>
        <begin position="384"/>
        <end position="401"/>
    </location>
</feature>
<feature type="transmembrane region" description="Helical" evidence="14">
    <location>
        <begin position="263"/>
        <end position="283"/>
    </location>
</feature>
<dbReference type="GO" id="GO:0050071">
    <property type="term" value="F:phosphatidylglycerol lysyltransferase activity"/>
    <property type="evidence" value="ECO:0007669"/>
    <property type="project" value="UniProtKB-EC"/>
</dbReference>
<proteinExistence type="inferred from homology"/>
<sequence length="874" mass="99327">MIASTLLIFNTRLAKKKFLPFNKENRKLCVQFIIGAFFIGLGIWFIKHETPEIIQIKNAVSNATLLWVVVGLFITIVYFVLQGLLYVASFAAINAKIELKDAVILFLKRNFISVFLPAGGFSSLLFFNNAIKKKGNSELQIHLASGLYAFIGILSVVLVAIPVFIYTFLKATIGASDWYALLSIIVFIIVLISIYRSLIAKGYMYTLLTKWLPKTEIFLNDIENQIIDKRKFFIAVLYSVSIEIVGIAHLYVAMIALHFEPSLLIASIGYIISMIFLIISPFMRGLGAVEASMSYILIRYGFGNVDAIAIAFLYRIFEFWTPLFAGILIFASKINKVLMRIIPAFLLLGLGIINIISVLTPAINNRLVYLKNYLPLEAIHASNYLVFTSGLFLLVTASFMLKGLRMAWWFALALSIVSFVGNLTKAIDYEEAIIAFVVILILIATRKEYYVKTNPKLSLLGLETSILSIIAVLVYGTIGFYFLDKKHFDINFSLLQSIRYTLQNYFLVGSSNLVPLDSFANHFLMSIKISGFLSLGFLIYTLTNPYVIKNAITDEEKKLANELIKKYGNSSLDYFKTYFDKLLFISQNKNAFISYRLAGNYAVVLENPVAKNEQEMKSCIVEFDHFCYECGLKSIYYRISEKDLSLYQALHKKHFFLGQEGIVNLSEFSLEGNSKKSLRNAMNKIVENGFKTMIYQPPIKDGILQKLEAVSDEWLKETKRTEIIFSQGLFNIEELKHQTIITVENKEEKIIAFLNIIPDSVNGEATYDLIRKTADAPNGVMDFILIALFNYLKSQNYSTINLGLVPMSGIDNPKTIQDKSMKYAYEKVKSFSHYKGLRNFKEKFSPAWHNQYVIFSDDYDLIQVPRILSKVIKP</sequence>
<evidence type="ECO:0000256" key="10">
    <source>
        <dbReference type="ARBA" id="ARBA00023136"/>
    </source>
</evidence>
<keyword evidence="6" id="KW-0808">Transferase</keyword>
<feature type="transmembrane region" description="Helical" evidence="14">
    <location>
        <begin position="232"/>
        <end position="257"/>
    </location>
</feature>
<dbReference type="Proteomes" id="UP000249177">
    <property type="component" value="Unassembled WGS sequence"/>
</dbReference>
<evidence type="ECO:0000256" key="8">
    <source>
        <dbReference type="ARBA" id="ARBA00022989"/>
    </source>
</evidence>
<evidence type="ECO:0000256" key="2">
    <source>
        <dbReference type="ARBA" id="ARBA00008627"/>
    </source>
</evidence>
<keyword evidence="9" id="KW-0443">Lipid metabolism</keyword>
<keyword evidence="5" id="KW-1003">Cell membrane</keyword>
<dbReference type="SUPFAM" id="SSF55729">
    <property type="entry name" value="Acyl-CoA N-acyltransferases (Nat)"/>
    <property type="match status" value="1"/>
</dbReference>
<evidence type="ECO:0000256" key="7">
    <source>
        <dbReference type="ARBA" id="ARBA00022692"/>
    </source>
</evidence>
<evidence type="ECO:0000256" key="9">
    <source>
        <dbReference type="ARBA" id="ARBA00023098"/>
    </source>
</evidence>
<evidence type="ECO:0000256" key="1">
    <source>
        <dbReference type="ARBA" id="ARBA00004651"/>
    </source>
</evidence>
<dbReference type="Pfam" id="PF09924">
    <property type="entry name" value="LPG_synthase_C"/>
    <property type="match status" value="1"/>
</dbReference>
<dbReference type="GO" id="GO:0005886">
    <property type="term" value="C:plasma membrane"/>
    <property type="evidence" value="ECO:0007669"/>
    <property type="project" value="UniProtKB-SubCell"/>
</dbReference>
<feature type="transmembrane region" description="Helical" evidence="14">
    <location>
        <begin position="30"/>
        <end position="46"/>
    </location>
</feature>
<evidence type="ECO:0000256" key="14">
    <source>
        <dbReference type="SAM" id="Phobius"/>
    </source>
</evidence>
<evidence type="ECO:0000256" key="12">
    <source>
        <dbReference type="ARBA" id="ARBA00031899"/>
    </source>
</evidence>
<dbReference type="GO" id="GO:0046677">
    <property type="term" value="P:response to antibiotic"/>
    <property type="evidence" value="ECO:0007669"/>
    <property type="project" value="UniProtKB-KW"/>
</dbReference>
<feature type="transmembrane region" description="Helical" evidence="14">
    <location>
        <begin position="345"/>
        <end position="364"/>
    </location>
</feature>
<evidence type="ECO:0000313" key="17">
    <source>
        <dbReference type="Proteomes" id="UP000249177"/>
    </source>
</evidence>
<comment type="similarity">
    <text evidence="2">Belongs to the LPG synthase family.</text>
</comment>
<keyword evidence="10 14" id="KW-0472">Membrane</keyword>
<comment type="caution">
    <text evidence="16">The sequence shown here is derived from an EMBL/GenBank/DDBJ whole genome shotgun (WGS) entry which is preliminary data.</text>
</comment>
<dbReference type="GO" id="GO:0055091">
    <property type="term" value="P:phospholipid homeostasis"/>
    <property type="evidence" value="ECO:0007669"/>
    <property type="project" value="TreeGrafter"/>
</dbReference>
<dbReference type="PANTHER" id="PTHR34697">
    <property type="entry name" value="PHOSPHATIDYLGLYCEROL LYSYLTRANSFERASE"/>
    <property type="match status" value="1"/>
</dbReference>
<feature type="transmembrane region" description="Helical" evidence="14">
    <location>
        <begin position="111"/>
        <end position="131"/>
    </location>
</feature>
<evidence type="ECO:0000256" key="4">
    <source>
        <dbReference type="ARBA" id="ARBA00021546"/>
    </source>
</evidence>
<feature type="transmembrane region" description="Helical" evidence="14">
    <location>
        <begin position="295"/>
        <end position="314"/>
    </location>
</feature>
<feature type="transmembrane region" description="Helical" evidence="14">
    <location>
        <begin position="66"/>
        <end position="91"/>
    </location>
</feature>
<keyword evidence="11" id="KW-0046">Antibiotic resistance</keyword>
<dbReference type="InterPro" id="IPR051211">
    <property type="entry name" value="PG_lysyltransferase"/>
</dbReference>
<evidence type="ECO:0000256" key="3">
    <source>
        <dbReference type="ARBA" id="ARBA00012014"/>
    </source>
</evidence>
<feature type="transmembrane region" description="Helical" evidence="14">
    <location>
        <begin position="143"/>
        <end position="166"/>
    </location>
</feature>
<organism evidence="16 17">
    <name type="scientific">Flavobacterium aquariorum</name>
    <dbReference type="NCBI Taxonomy" id="2217670"/>
    <lineage>
        <taxon>Bacteria</taxon>
        <taxon>Pseudomonadati</taxon>
        <taxon>Bacteroidota</taxon>
        <taxon>Flavobacteriia</taxon>
        <taxon>Flavobacteriales</taxon>
        <taxon>Flavobacteriaceae</taxon>
        <taxon>Flavobacterium</taxon>
    </lineage>
</organism>
<protein>
    <recommendedName>
        <fullName evidence="4">Phosphatidylglycerol lysyltransferase</fullName>
        <ecNumber evidence="3">2.3.2.3</ecNumber>
    </recommendedName>
    <alternativeName>
        <fullName evidence="12">Lysylphosphatidylglycerol synthase</fullName>
    </alternativeName>
</protein>
<dbReference type="PANTHER" id="PTHR34697:SF2">
    <property type="entry name" value="PHOSPHATIDYLGLYCEROL LYSYLTRANSFERASE"/>
    <property type="match status" value="1"/>
</dbReference>
<keyword evidence="8 14" id="KW-1133">Transmembrane helix</keyword>
<feature type="transmembrane region" description="Helical" evidence="14">
    <location>
        <begin position="457"/>
        <end position="483"/>
    </location>
</feature>
<evidence type="ECO:0000313" key="16">
    <source>
        <dbReference type="EMBL" id="PZX92598.1"/>
    </source>
</evidence>
<feature type="domain" description="Phosphatidylglycerol lysyltransferase C-terminal" evidence="15">
    <location>
        <begin position="563"/>
        <end position="854"/>
    </location>
</feature>
<evidence type="ECO:0000259" key="15">
    <source>
        <dbReference type="Pfam" id="PF09924"/>
    </source>
</evidence>
<dbReference type="RefSeq" id="WP_111410771.1">
    <property type="nucleotide sequence ID" value="NZ_QKXH01000009.1"/>
</dbReference>
<dbReference type="OrthoDB" id="145485at2"/>
<evidence type="ECO:0000256" key="6">
    <source>
        <dbReference type="ARBA" id="ARBA00022679"/>
    </source>
</evidence>
<evidence type="ECO:0000256" key="11">
    <source>
        <dbReference type="ARBA" id="ARBA00023251"/>
    </source>
</evidence>
<dbReference type="AlphaFoldDB" id="A0A2W7TRD3"/>
<feature type="transmembrane region" description="Helical" evidence="14">
    <location>
        <begin position="406"/>
        <end position="423"/>
    </location>
</feature>
<keyword evidence="7 14" id="KW-0812">Transmembrane</keyword>
<dbReference type="InterPro" id="IPR024320">
    <property type="entry name" value="LPG_synthase_C"/>
</dbReference>
<feature type="transmembrane region" description="Helical" evidence="14">
    <location>
        <begin position="178"/>
        <end position="198"/>
    </location>
</feature>
<dbReference type="EMBL" id="QKXH01000009">
    <property type="protein sequence ID" value="PZX92598.1"/>
    <property type="molecule type" value="Genomic_DNA"/>
</dbReference>
<dbReference type="InterPro" id="IPR016181">
    <property type="entry name" value="Acyl_CoA_acyltransferase"/>
</dbReference>
<gene>
    <name evidence="16" type="ORF">DOS84_14150</name>
</gene>
<comment type="catalytic activity">
    <reaction evidence="13">
        <text>L-lysyl-tRNA(Lys) + a 1,2-diacyl-sn-glycero-3-phospho-(1'-sn-glycerol) = a 1,2-diacyl-sn-glycero-3-phospho-1'-(3'-O-L-lysyl)-sn-glycerol + tRNA(Lys)</text>
        <dbReference type="Rhea" id="RHEA:10668"/>
        <dbReference type="Rhea" id="RHEA-COMP:9696"/>
        <dbReference type="Rhea" id="RHEA-COMP:9697"/>
        <dbReference type="ChEBI" id="CHEBI:64716"/>
        <dbReference type="ChEBI" id="CHEBI:75792"/>
        <dbReference type="ChEBI" id="CHEBI:78442"/>
        <dbReference type="ChEBI" id="CHEBI:78529"/>
        <dbReference type="EC" id="2.3.2.3"/>
    </reaction>
</comment>
<feature type="transmembrane region" description="Helical" evidence="14">
    <location>
        <begin position="429"/>
        <end position="445"/>
    </location>
</feature>
<dbReference type="Pfam" id="PF03706">
    <property type="entry name" value="LPG_synthase_TM"/>
    <property type="match status" value="1"/>
</dbReference>
<dbReference type="EC" id="2.3.2.3" evidence="3"/>
<feature type="transmembrane region" description="Helical" evidence="14">
    <location>
        <begin position="523"/>
        <end position="542"/>
    </location>
</feature>
<dbReference type="InterPro" id="IPR022791">
    <property type="entry name" value="L-PG_synthase/AglD"/>
</dbReference>
<name>A0A2W7TRD3_9FLAO</name>